<dbReference type="Proteomes" id="UP000176593">
    <property type="component" value="Unassembled WGS sequence"/>
</dbReference>
<evidence type="ECO:0000313" key="1">
    <source>
        <dbReference type="EMBL" id="OGL86549.1"/>
    </source>
</evidence>
<protein>
    <submittedName>
        <fullName evidence="1">Uncharacterized protein</fullName>
    </submittedName>
</protein>
<sequence>MGVGLALPAGRQVSTQQKQKSALRAWDWRVFARRRRGNRCSQAIGAFFLVAQGAIFILGKELQKSPIV</sequence>
<dbReference type="AlphaFoldDB" id="A0A1F7V7T2"/>
<accession>A0A1F7V7T2</accession>
<proteinExistence type="predicted"/>
<dbReference type="EMBL" id="MGEQ01000008">
    <property type="protein sequence ID" value="OGL86549.1"/>
    <property type="molecule type" value="Genomic_DNA"/>
</dbReference>
<reference evidence="1 2" key="1">
    <citation type="journal article" date="2016" name="Nat. Commun.">
        <title>Thousands of microbial genomes shed light on interconnected biogeochemical processes in an aquifer system.</title>
        <authorList>
            <person name="Anantharaman K."/>
            <person name="Brown C.T."/>
            <person name="Hug L.A."/>
            <person name="Sharon I."/>
            <person name="Castelle C.J."/>
            <person name="Probst A.J."/>
            <person name="Thomas B.C."/>
            <person name="Singh A."/>
            <person name="Wilkins M.J."/>
            <person name="Karaoz U."/>
            <person name="Brodie E.L."/>
            <person name="Williams K.H."/>
            <person name="Hubbard S.S."/>
            <person name="Banfield J.F."/>
        </authorList>
    </citation>
    <scope>NUCLEOTIDE SEQUENCE [LARGE SCALE GENOMIC DNA]</scope>
</reference>
<evidence type="ECO:0000313" key="2">
    <source>
        <dbReference type="Proteomes" id="UP000176593"/>
    </source>
</evidence>
<gene>
    <name evidence="1" type="ORF">A3I41_04645</name>
</gene>
<organism evidence="1 2">
    <name type="scientific">Candidatus Uhrbacteria bacterium RIFCSPLOWO2_02_FULL_48_18</name>
    <dbReference type="NCBI Taxonomy" id="1802408"/>
    <lineage>
        <taxon>Bacteria</taxon>
        <taxon>Candidatus Uhriibacteriota</taxon>
    </lineage>
</organism>
<name>A0A1F7V7T2_9BACT</name>
<comment type="caution">
    <text evidence="1">The sequence shown here is derived from an EMBL/GenBank/DDBJ whole genome shotgun (WGS) entry which is preliminary data.</text>
</comment>